<keyword evidence="3" id="KW-0964">Secreted</keyword>
<evidence type="ECO:0000256" key="3">
    <source>
        <dbReference type="ARBA" id="ARBA00022525"/>
    </source>
</evidence>
<dbReference type="SUPFAM" id="SSF49401">
    <property type="entry name" value="Bacterial adhesins"/>
    <property type="match status" value="1"/>
</dbReference>
<keyword evidence="5" id="KW-0572">Peptidoglycan-anchor</keyword>
<evidence type="ECO:0000259" key="7">
    <source>
        <dbReference type="Pfam" id="PF19407"/>
    </source>
</evidence>
<feature type="domain" description="DUF5979" evidence="7">
    <location>
        <begin position="755"/>
        <end position="853"/>
    </location>
</feature>
<evidence type="ECO:0000256" key="2">
    <source>
        <dbReference type="ARBA" id="ARBA00022512"/>
    </source>
</evidence>
<evidence type="ECO:0000256" key="5">
    <source>
        <dbReference type="ARBA" id="ARBA00023088"/>
    </source>
</evidence>
<comment type="subcellular location">
    <subcellularLocation>
        <location evidence="1">Secreted</location>
        <location evidence="1">Cell wall</location>
    </subcellularLocation>
</comment>
<organism evidence="9 10">
    <name type="scientific">Arcanobacterium pinnipediorum</name>
    <dbReference type="NCBI Taxonomy" id="1503041"/>
    <lineage>
        <taxon>Bacteria</taxon>
        <taxon>Bacillati</taxon>
        <taxon>Actinomycetota</taxon>
        <taxon>Actinomycetes</taxon>
        <taxon>Actinomycetales</taxon>
        <taxon>Actinomycetaceae</taxon>
        <taxon>Arcanobacterium</taxon>
    </lineage>
</organism>
<keyword evidence="2" id="KW-0134">Cell wall</keyword>
<feature type="domain" description="DUF7926" evidence="8">
    <location>
        <begin position="223"/>
        <end position="403"/>
    </location>
</feature>
<evidence type="ECO:0000313" key="10">
    <source>
        <dbReference type="Proteomes" id="UP001056109"/>
    </source>
</evidence>
<dbReference type="InterPro" id="IPR057686">
    <property type="entry name" value="DUF7926"/>
</dbReference>
<keyword evidence="6" id="KW-0472">Membrane</keyword>
<dbReference type="Gene3D" id="2.60.40.1280">
    <property type="match status" value="1"/>
</dbReference>
<dbReference type="InterPro" id="IPR011252">
    <property type="entry name" value="Fibrogen-bd_dom1"/>
</dbReference>
<keyword evidence="4" id="KW-0732">Signal</keyword>
<feature type="domain" description="DUF5979" evidence="7">
    <location>
        <begin position="859"/>
        <end position="966"/>
    </location>
</feature>
<dbReference type="Pfam" id="PF19407">
    <property type="entry name" value="DUF5979"/>
    <property type="match status" value="5"/>
</dbReference>
<dbReference type="Proteomes" id="UP001056109">
    <property type="component" value="Chromosome"/>
</dbReference>
<evidence type="ECO:0000259" key="8">
    <source>
        <dbReference type="Pfam" id="PF25548"/>
    </source>
</evidence>
<gene>
    <name evidence="9" type="ORF">NG665_07840</name>
</gene>
<feature type="domain" description="DUF5979" evidence="7">
    <location>
        <begin position="541"/>
        <end position="643"/>
    </location>
</feature>
<keyword evidence="10" id="KW-1185">Reference proteome</keyword>
<keyword evidence="6" id="KW-0812">Transmembrane</keyword>
<evidence type="ECO:0000313" key="9">
    <source>
        <dbReference type="EMBL" id="USR79277.1"/>
    </source>
</evidence>
<sequence length="1110" mass="117417">MQNQSAQLGTSNRFRREIGKTPSRSASLLHRVVSLFAVVFLVVAGAVFAPISNAIAAPRGSEKIVFSEFSITKLNAANGNERPGEKLTKGNWANLKFEWAADQTKDPLTAGDGFTVALPSEFRFWDKDTTVPLELQGSGVGSCAIAYTKLECTFNAGIDERIANGSADIQGTATLQVQAVLETTANFVELTLSDDDTEMVELPGGGGIDGAVVVPPKYNPYVALTKAVDTPRANGNKFVWKVLFGTEKLQAVFDKAGINKTFDGVTPQTLVFTENLGPGQRFAELEDWALIQFDGKDHPENYTGAEYLLDVSAPGATNGWEIKVDVLTDSDSGSQARVTVTGPFKKDHNYRINPISTPVSHDGQVVPGFIYANDISLDEVQLNARTETSYANQSSVTIEMKPGFGSFRVVKGVAGPKAHELPAGSKFPVTANWTLPGTATVDEYPDWTPYGTVNADKRSGVSVFDVSSGEKSNFPGTFPKGTKVFMTEDLSNTPALDGMVWDVPEFKRGFTKGETLELTIEDQEILEVALTNTLKSLKADFMVSKTVSGDNAADFVTRDFVFDYICDDVDATTGSVTVKGDGVKVAAGVSLPVGTTCTVTETDAANFDPDHFTWTKPAEQTVTIADTSNGTAAAALVFDNNYAQKSGSFQIKKDVEGYKGADQDDFQVQYTCGTAAPVTVALPFNGDAVTVDNIPVGTVCTVTEVADSAARDNHSVATAYSVGGVPTNEITIAGAPDLAQVVTVTNTYTQYTGTFKLAKKVTGDYTPATDESFKVSYKCGTDAAVEVDLPADGTEVAGPVLPVGTTCTIEELDGANKTGFALATTYTVDGQDGAVVTIAKDGDAKAVVTNHYTRLVGGFTVAKSFTGTGMHKAPAEVVFDYKCVDEAGVESIPAGSLTLNKANNWTASVADVPTGSCTLTEQDASVADTDLATAVSVDGVKTDGNEVTFTVADKAEIAVEATNEYTRHVGRLMIEKKLNPEAPESAKNLQFEFAYTCTTGVDSETMSGTVRTKAGDSVLVENIPTGATCVVSEVEGRYEIDGYNLLMPKEKAGNVVAVGDTVVVEFVNSYTKNPVPGLAKTGLGIAFGAGLVGLLVTAGVVLLVIRRKLS</sequence>
<evidence type="ECO:0000256" key="1">
    <source>
        <dbReference type="ARBA" id="ARBA00004191"/>
    </source>
</evidence>
<dbReference type="Pfam" id="PF25548">
    <property type="entry name" value="DUF7926"/>
    <property type="match status" value="1"/>
</dbReference>
<feature type="domain" description="DUF5979" evidence="7">
    <location>
        <begin position="973"/>
        <end position="1071"/>
    </location>
</feature>
<evidence type="ECO:0000256" key="6">
    <source>
        <dbReference type="SAM" id="Phobius"/>
    </source>
</evidence>
<dbReference type="RefSeq" id="WP_252673151.1">
    <property type="nucleotide sequence ID" value="NZ_CP099547.1"/>
</dbReference>
<reference evidence="9" key="1">
    <citation type="submission" date="2022-06" db="EMBL/GenBank/DDBJ databases">
        <title>Complete Genome Sequence of Arcanobacterium pinnipediorum strain DSM 28752 isolated from a harbour seal.</title>
        <authorList>
            <person name="Borowiak M."/>
            <person name="Kreitlow A."/>
            <person name="Alssahen M."/>
            <person name="Malorny B."/>
            <person name="Laemmler C."/>
            <person name="Prenger-Berninghoff E."/>
            <person name="Siebert U."/>
            <person name="Ploetz M."/>
            <person name="Abdulmawjood A."/>
        </authorList>
    </citation>
    <scope>NUCLEOTIDE SEQUENCE</scope>
    <source>
        <strain evidence="9">DSM 28752</strain>
    </source>
</reference>
<evidence type="ECO:0000256" key="4">
    <source>
        <dbReference type="ARBA" id="ARBA00022729"/>
    </source>
</evidence>
<feature type="domain" description="DUF5979" evidence="7">
    <location>
        <begin position="649"/>
        <end position="749"/>
    </location>
</feature>
<name>A0ABY5AGG0_9ACTO</name>
<proteinExistence type="predicted"/>
<keyword evidence="6" id="KW-1133">Transmembrane helix</keyword>
<dbReference type="InterPro" id="IPR046022">
    <property type="entry name" value="DUF5979"/>
</dbReference>
<dbReference type="InterPro" id="IPR008966">
    <property type="entry name" value="Adhesion_dom_sf"/>
</dbReference>
<protein>
    <submittedName>
        <fullName evidence="9">DUF5979 domain-containing protein</fullName>
    </submittedName>
</protein>
<feature type="transmembrane region" description="Helical" evidence="6">
    <location>
        <begin position="1083"/>
        <end position="1105"/>
    </location>
</feature>
<accession>A0ABY5AGG0</accession>
<feature type="transmembrane region" description="Helical" evidence="6">
    <location>
        <begin position="28"/>
        <end position="51"/>
    </location>
</feature>
<dbReference type="EMBL" id="CP099547">
    <property type="protein sequence ID" value="USR79277.1"/>
    <property type="molecule type" value="Genomic_DNA"/>
</dbReference>